<gene>
    <name evidence="1" type="ORF">FC50_GL001429</name>
</gene>
<protein>
    <submittedName>
        <fullName evidence="1">Uncharacterized protein</fullName>
    </submittedName>
</protein>
<evidence type="ECO:0000313" key="2">
    <source>
        <dbReference type="Proteomes" id="UP000051922"/>
    </source>
</evidence>
<evidence type="ECO:0000313" key="1">
    <source>
        <dbReference type="EMBL" id="KRL86022.1"/>
    </source>
</evidence>
<comment type="caution">
    <text evidence="1">The sequence shown here is derived from an EMBL/GenBank/DDBJ whole genome shotgun (WGS) entry which is preliminary data.</text>
</comment>
<sequence length="121" mass="13764">MKLYQGLTQVTVNDAMIDDAPNFDITTELVAPLHFTPSELYHYIDSVLQPGSRHDENNLRYVTDAPFIAENYDFKAFTTMVDVTTFEGKMQVARALVDDLNRHVSINVDTADHHFAIIFVD</sequence>
<name>A0A0R1TXX6_9LACO</name>
<dbReference type="Proteomes" id="UP000051922">
    <property type="component" value="Unassembled WGS sequence"/>
</dbReference>
<proteinExistence type="predicted"/>
<organism evidence="1 2">
    <name type="scientific">Lacticaseibacillus pantheris DSM 15945 = JCM 12539 = NBRC 106106</name>
    <dbReference type="NCBI Taxonomy" id="1423783"/>
    <lineage>
        <taxon>Bacteria</taxon>
        <taxon>Bacillati</taxon>
        <taxon>Bacillota</taxon>
        <taxon>Bacilli</taxon>
        <taxon>Lactobacillales</taxon>
        <taxon>Lactobacillaceae</taxon>
        <taxon>Lacticaseibacillus</taxon>
    </lineage>
</organism>
<dbReference type="EMBL" id="AZFJ01000049">
    <property type="protein sequence ID" value="KRL86022.1"/>
    <property type="molecule type" value="Genomic_DNA"/>
</dbReference>
<dbReference type="RefSeq" id="WP_054650227.1">
    <property type="nucleotide sequence ID" value="NZ_AZFJ01000049.1"/>
</dbReference>
<dbReference type="AlphaFoldDB" id="A0A0R1TXX6"/>
<dbReference type="PATRIC" id="fig|1423783.4.peg.1471"/>
<accession>A0A0R1TXX6</accession>
<dbReference type="OrthoDB" id="2302008at2"/>
<keyword evidence="2" id="KW-1185">Reference proteome</keyword>
<reference evidence="1 2" key="1">
    <citation type="journal article" date="2015" name="Genome Announc.">
        <title>Expanding the biotechnology potential of lactobacilli through comparative genomics of 213 strains and associated genera.</title>
        <authorList>
            <person name="Sun Z."/>
            <person name="Harris H.M."/>
            <person name="McCann A."/>
            <person name="Guo C."/>
            <person name="Argimon S."/>
            <person name="Zhang W."/>
            <person name="Yang X."/>
            <person name="Jeffery I.B."/>
            <person name="Cooney J.C."/>
            <person name="Kagawa T.F."/>
            <person name="Liu W."/>
            <person name="Song Y."/>
            <person name="Salvetti E."/>
            <person name="Wrobel A."/>
            <person name="Rasinkangas P."/>
            <person name="Parkhill J."/>
            <person name="Rea M.C."/>
            <person name="O'Sullivan O."/>
            <person name="Ritari J."/>
            <person name="Douillard F.P."/>
            <person name="Paul Ross R."/>
            <person name="Yang R."/>
            <person name="Briner A.E."/>
            <person name="Felis G.E."/>
            <person name="de Vos W.M."/>
            <person name="Barrangou R."/>
            <person name="Klaenhammer T.R."/>
            <person name="Caufield P.W."/>
            <person name="Cui Y."/>
            <person name="Zhang H."/>
            <person name="O'Toole P.W."/>
        </authorList>
    </citation>
    <scope>NUCLEOTIDE SEQUENCE [LARGE SCALE GENOMIC DNA]</scope>
    <source>
        <strain evidence="1 2">DSM 15945</strain>
    </source>
</reference>